<name>A0A8U0HU00_9EURY</name>
<dbReference type="SUPFAM" id="SSF58104">
    <property type="entry name" value="Methyl-accepting chemotaxis protein (MCP) signaling domain"/>
    <property type="match status" value="1"/>
</dbReference>
<feature type="domain" description="PAS" evidence="7">
    <location>
        <begin position="167"/>
        <end position="216"/>
    </location>
</feature>
<dbReference type="Proteomes" id="UP000830729">
    <property type="component" value="Chromosome"/>
</dbReference>
<dbReference type="GO" id="GO:0006935">
    <property type="term" value="P:chemotaxis"/>
    <property type="evidence" value="ECO:0007669"/>
    <property type="project" value="InterPro"/>
</dbReference>
<keyword evidence="10" id="KW-1185">Reference proteome</keyword>
<evidence type="ECO:0000256" key="5">
    <source>
        <dbReference type="SAM" id="MobiDB-lite"/>
    </source>
</evidence>
<feature type="region of interest" description="Disordered" evidence="5">
    <location>
        <begin position="409"/>
        <end position="436"/>
    </location>
</feature>
<evidence type="ECO:0000256" key="3">
    <source>
        <dbReference type="PROSITE-ProRule" id="PRU00284"/>
    </source>
</evidence>
<dbReference type="PROSITE" id="PS50885">
    <property type="entry name" value="HAMP"/>
    <property type="match status" value="1"/>
</dbReference>
<feature type="compositionally biased region" description="Polar residues" evidence="5">
    <location>
        <begin position="15"/>
        <end position="28"/>
    </location>
</feature>
<dbReference type="Pfam" id="PF00015">
    <property type="entry name" value="MCPsignal"/>
    <property type="match status" value="1"/>
</dbReference>
<dbReference type="GO" id="GO:0016020">
    <property type="term" value="C:membrane"/>
    <property type="evidence" value="ECO:0007669"/>
    <property type="project" value="InterPro"/>
</dbReference>
<evidence type="ECO:0000256" key="1">
    <source>
        <dbReference type="ARBA" id="ARBA00023224"/>
    </source>
</evidence>
<dbReference type="InterPro" id="IPR035965">
    <property type="entry name" value="PAS-like_dom_sf"/>
</dbReference>
<evidence type="ECO:0000259" key="7">
    <source>
        <dbReference type="PROSITE" id="PS50112"/>
    </source>
</evidence>
<feature type="compositionally biased region" description="Low complexity" evidence="5">
    <location>
        <begin position="409"/>
        <end position="425"/>
    </location>
</feature>
<dbReference type="InterPro" id="IPR004090">
    <property type="entry name" value="Chemotax_Me-accpt_rcpt"/>
</dbReference>
<feature type="coiled-coil region" evidence="4">
    <location>
        <begin position="360"/>
        <end position="387"/>
    </location>
</feature>
<sequence>MDNDGERQRNVTFDGGTQTGAVSVSSADTITRSQLASTYRDTDAADDLQQAQAVHLGQVLTDPEAASGDAADLGRRHADASVSAGTFAGTYGVGVERLVSETFERLEHRLASNNEAVAEELSRAEDELQSALSATMADMQAGLDAYGTSGPAADEDEEELNVDDDDLLDGIGVPVFMLDTERDTVAAWNSALADLTGVEAEDALGLENASKAFYPDGRRVKTLADKVAEAPESAHVEFDVEKADTTRTLYTDEGTMVTRGGQERKIEFSAMPLYDDGDLIAVVETVRDRTEHIHRQEGITSLVEELIGTLTAMEAGDLSARASFEDEYGVVDDSLVEVVDQVNAMAERFEGLTARVGEKADNLETSVEQASESAQAIDERVAAQTEQLSEVATQMENFSASMEEVAASSDEVASAAEQAKASADSGLESSQGAREATDEVIEMSDELVDTVTELESQMDEIEDVVEVIAEVADQTNLLALNANIEAARAGEAGSGFEVVADEVKQLANETREHTEEIAERIEEIQSQANETVVAVEESNEQVKYAGDEIEDALVALEEIADAVEEAATGVTEVAQANDEQAANVEQVMATVEEVRDQTRQVESATDDIVAATREQTQAIDELSARVDDMRSE</sequence>
<dbReference type="Gene3D" id="3.30.450.20">
    <property type="entry name" value="PAS domain"/>
    <property type="match status" value="1"/>
</dbReference>
<dbReference type="Pfam" id="PF08448">
    <property type="entry name" value="PAS_4"/>
    <property type="match status" value="1"/>
</dbReference>
<dbReference type="GO" id="GO:0007165">
    <property type="term" value="P:signal transduction"/>
    <property type="evidence" value="ECO:0007669"/>
    <property type="project" value="UniProtKB-KW"/>
</dbReference>
<keyword evidence="4" id="KW-0175">Coiled coil</keyword>
<dbReference type="PROSITE" id="PS50111">
    <property type="entry name" value="CHEMOTAXIS_TRANSDUC_2"/>
    <property type="match status" value="1"/>
</dbReference>
<dbReference type="RefSeq" id="WP_248650423.1">
    <property type="nucleotide sequence ID" value="NZ_CP096659.1"/>
</dbReference>
<comment type="similarity">
    <text evidence="2">Belongs to the methyl-accepting chemotaxis (MCP) protein family.</text>
</comment>
<dbReference type="PANTHER" id="PTHR32089">
    <property type="entry name" value="METHYL-ACCEPTING CHEMOTAXIS PROTEIN MCPB"/>
    <property type="match status" value="1"/>
</dbReference>
<dbReference type="InterPro" id="IPR000014">
    <property type="entry name" value="PAS"/>
</dbReference>
<evidence type="ECO:0000313" key="10">
    <source>
        <dbReference type="Proteomes" id="UP000830729"/>
    </source>
</evidence>
<protein>
    <submittedName>
        <fullName evidence="9">Methyl-accepting chemotaxis protein</fullName>
    </submittedName>
</protein>
<feature type="coiled-coil region" evidence="4">
    <location>
        <begin position="577"/>
        <end position="632"/>
    </location>
</feature>
<feature type="coiled-coil region" evidence="4">
    <location>
        <begin position="107"/>
        <end position="134"/>
    </location>
</feature>
<dbReference type="InterPro" id="IPR004089">
    <property type="entry name" value="MCPsignal_dom"/>
</dbReference>
<dbReference type="CDD" id="cd00130">
    <property type="entry name" value="PAS"/>
    <property type="match status" value="1"/>
</dbReference>
<dbReference type="PRINTS" id="PR00260">
    <property type="entry name" value="CHEMTRNSDUCR"/>
</dbReference>
<feature type="region of interest" description="Disordered" evidence="5">
    <location>
        <begin position="1"/>
        <end position="28"/>
    </location>
</feature>
<dbReference type="SMART" id="SM00283">
    <property type="entry name" value="MA"/>
    <property type="match status" value="1"/>
</dbReference>
<dbReference type="PROSITE" id="PS50112">
    <property type="entry name" value="PAS"/>
    <property type="match status" value="1"/>
</dbReference>
<gene>
    <name evidence="9" type="ORF">M0R89_17815</name>
</gene>
<dbReference type="SUPFAM" id="SSF55785">
    <property type="entry name" value="PYP-like sensor domain (PAS domain)"/>
    <property type="match status" value="1"/>
</dbReference>
<dbReference type="GeneID" id="72187096"/>
<dbReference type="GO" id="GO:0004888">
    <property type="term" value="F:transmembrane signaling receptor activity"/>
    <property type="evidence" value="ECO:0007669"/>
    <property type="project" value="InterPro"/>
</dbReference>
<dbReference type="KEGG" id="halx:M0R89_17815"/>
<dbReference type="InterPro" id="IPR013656">
    <property type="entry name" value="PAS_4"/>
</dbReference>
<accession>A0A8U0HU00</accession>
<dbReference type="EMBL" id="CP096659">
    <property type="protein sequence ID" value="UPV74377.1"/>
    <property type="molecule type" value="Genomic_DNA"/>
</dbReference>
<evidence type="ECO:0000259" key="6">
    <source>
        <dbReference type="PROSITE" id="PS50111"/>
    </source>
</evidence>
<feature type="domain" description="Methyl-accepting transducer" evidence="6">
    <location>
        <begin position="359"/>
        <end position="595"/>
    </location>
</feature>
<reference evidence="9 10" key="1">
    <citation type="submission" date="2022-04" db="EMBL/GenBank/DDBJ databases">
        <title>Diverse halophilic archaea isolated from saline environments.</title>
        <authorList>
            <person name="Cui H.-L."/>
        </authorList>
    </citation>
    <scope>NUCLEOTIDE SEQUENCE [LARGE SCALE GENOMIC DNA]</scope>
    <source>
        <strain evidence="9 10">XZYJT49</strain>
    </source>
</reference>
<keyword evidence="1 3" id="KW-0807">Transducer</keyword>
<evidence type="ECO:0000256" key="4">
    <source>
        <dbReference type="SAM" id="Coils"/>
    </source>
</evidence>
<dbReference type="InterPro" id="IPR003660">
    <property type="entry name" value="HAMP_dom"/>
</dbReference>
<feature type="coiled-coil region" evidence="4">
    <location>
        <begin position="503"/>
        <end position="541"/>
    </location>
</feature>
<evidence type="ECO:0000313" key="9">
    <source>
        <dbReference type="EMBL" id="UPV74377.1"/>
    </source>
</evidence>
<proteinExistence type="inferred from homology"/>
<dbReference type="AlphaFoldDB" id="A0A8U0HU00"/>
<feature type="domain" description="HAMP" evidence="8">
    <location>
        <begin position="297"/>
        <end position="354"/>
    </location>
</feature>
<dbReference type="Gene3D" id="1.10.287.950">
    <property type="entry name" value="Methyl-accepting chemotaxis protein"/>
    <property type="match status" value="1"/>
</dbReference>
<dbReference type="PANTHER" id="PTHR32089:SF112">
    <property type="entry name" value="LYSOZYME-LIKE PROTEIN-RELATED"/>
    <property type="match status" value="1"/>
</dbReference>
<evidence type="ECO:0000259" key="8">
    <source>
        <dbReference type="PROSITE" id="PS50885"/>
    </source>
</evidence>
<evidence type="ECO:0000256" key="2">
    <source>
        <dbReference type="ARBA" id="ARBA00029447"/>
    </source>
</evidence>
<organism evidence="9 10">
    <name type="scientific">Halorussus limi</name>
    <dbReference type="NCBI Taxonomy" id="2938695"/>
    <lineage>
        <taxon>Archaea</taxon>
        <taxon>Methanobacteriati</taxon>
        <taxon>Methanobacteriota</taxon>
        <taxon>Stenosarchaea group</taxon>
        <taxon>Halobacteria</taxon>
        <taxon>Halobacteriales</taxon>
        <taxon>Haladaptataceae</taxon>
        <taxon>Halorussus</taxon>
    </lineage>
</organism>